<dbReference type="Proteomes" id="UP000032534">
    <property type="component" value="Unassembled WGS sequence"/>
</dbReference>
<gene>
    <name evidence="1" type="ORF">QD47_17105</name>
</gene>
<protein>
    <submittedName>
        <fullName evidence="1">Uncharacterized protein</fullName>
    </submittedName>
</protein>
<organism evidence="1 2">
    <name type="scientific">Paenibacillus terrae</name>
    <dbReference type="NCBI Taxonomy" id="159743"/>
    <lineage>
        <taxon>Bacteria</taxon>
        <taxon>Bacillati</taxon>
        <taxon>Bacillota</taxon>
        <taxon>Bacilli</taxon>
        <taxon>Bacillales</taxon>
        <taxon>Paenibacillaceae</taxon>
        <taxon>Paenibacillus</taxon>
    </lineage>
</organism>
<keyword evidence="2" id="KW-1185">Reference proteome</keyword>
<name>A0A0D7X329_9BACL</name>
<evidence type="ECO:0000313" key="1">
    <source>
        <dbReference type="EMBL" id="KJD44447.1"/>
    </source>
</evidence>
<dbReference type="EMBL" id="JTHP01000035">
    <property type="protein sequence ID" value="KJD44447.1"/>
    <property type="molecule type" value="Genomic_DNA"/>
</dbReference>
<proteinExistence type="predicted"/>
<sequence length="195" mass="22074">MVYRATSRRRGSPHKRLNADMLRKISAAMLPFYKAIATRRSFAVQWSRAVVHGNLDRMKALLCSVAPFAAKQGLGTNGIGYFISFLAHPPMLYYTNGTTIPPGTVQFTFEPRVHRAIARAVFPLYLELARNRCFASALAKAINQKDQRAVTLMIRSLIPSTALKSVQIEDHGFALLFKYPYSKYPYRNLLIQEFS</sequence>
<dbReference type="RefSeq" id="WP_044647259.1">
    <property type="nucleotide sequence ID" value="NZ_JTHP01000035.1"/>
</dbReference>
<comment type="caution">
    <text evidence="1">The sequence shown here is derived from an EMBL/GenBank/DDBJ whole genome shotgun (WGS) entry which is preliminary data.</text>
</comment>
<dbReference type="PATRIC" id="fig|159743.3.peg.3799"/>
<dbReference type="OrthoDB" id="2640196at2"/>
<accession>A0A0D7X329</accession>
<evidence type="ECO:0000313" key="2">
    <source>
        <dbReference type="Proteomes" id="UP000032534"/>
    </source>
</evidence>
<reference evidence="1 2" key="1">
    <citation type="submission" date="2014-11" db="EMBL/GenBank/DDBJ databases">
        <title>Draft Genome Sequences of Paenibacillus polymyxa NRRL B-30509 and Paenibacillus terrae NRRL B-30644, Strains from a Poultry Environment that Produce Tridecaptin A and Paenicidins.</title>
        <authorList>
            <person name="van Belkum M.J."/>
            <person name="Lohans C.T."/>
            <person name="Vederas J.C."/>
        </authorList>
    </citation>
    <scope>NUCLEOTIDE SEQUENCE [LARGE SCALE GENOMIC DNA]</scope>
    <source>
        <strain evidence="1 2">NRRL B-30644</strain>
    </source>
</reference>
<dbReference type="AlphaFoldDB" id="A0A0D7X329"/>